<organism evidence="1 2">
    <name type="scientific">Periplaneta americana</name>
    <name type="common">American cockroach</name>
    <name type="synonym">Blatta americana</name>
    <dbReference type="NCBI Taxonomy" id="6978"/>
    <lineage>
        <taxon>Eukaryota</taxon>
        <taxon>Metazoa</taxon>
        <taxon>Ecdysozoa</taxon>
        <taxon>Arthropoda</taxon>
        <taxon>Hexapoda</taxon>
        <taxon>Insecta</taxon>
        <taxon>Pterygota</taxon>
        <taxon>Neoptera</taxon>
        <taxon>Polyneoptera</taxon>
        <taxon>Dictyoptera</taxon>
        <taxon>Blattodea</taxon>
        <taxon>Blattoidea</taxon>
        <taxon>Blattidae</taxon>
        <taxon>Blattinae</taxon>
        <taxon>Periplaneta</taxon>
    </lineage>
</organism>
<accession>A0ABQ8SZL4</accession>
<protein>
    <recommendedName>
        <fullName evidence="3">DUF4817 domain-containing protein</fullName>
    </recommendedName>
</protein>
<dbReference type="EMBL" id="JAJSOF020000017">
    <property type="protein sequence ID" value="KAJ4439249.1"/>
    <property type="molecule type" value="Genomic_DNA"/>
</dbReference>
<evidence type="ECO:0008006" key="3">
    <source>
        <dbReference type="Google" id="ProtNLM"/>
    </source>
</evidence>
<reference evidence="1 2" key="1">
    <citation type="journal article" date="2022" name="Allergy">
        <title>Genome assembly and annotation of Periplaneta americana reveal a comprehensive cockroach allergen profile.</title>
        <authorList>
            <person name="Wang L."/>
            <person name="Xiong Q."/>
            <person name="Saelim N."/>
            <person name="Wang L."/>
            <person name="Nong W."/>
            <person name="Wan A.T."/>
            <person name="Shi M."/>
            <person name="Liu X."/>
            <person name="Cao Q."/>
            <person name="Hui J.H.L."/>
            <person name="Sookrung N."/>
            <person name="Leung T.F."/>
            <person name="Tungtrongchitr A."/>
            <person name="Tsui S.K.W."/>
        </authorList>
    </citation>
    <scope>NUCLEOTIDE SEQUENCE [LARGE SCALE GENOMIC DNA]</scope>
    <source>
        <strain evidence="1">PWHHKU_190912</strain>
    </source>
</reference>
<gene>
    <name evidence="1" type="ORF">ANN_07369</name>
</gene>
<evidence type="ECO:0000313" key="2">
    <source>
        <dbReference type="Proteomes" id="UP001148838"/>
    </source>
</evidence>
<keyword evidence="2" id="KW-1185">Reference proteome</keyword>
<evidence type="ECO:0000313" key="1">
    <source>
        <dbReference type="EMBL" id="KAJ4439249.1"/>
    </source>
</evidence>
<sequence length="291" mass="33579">MNMLGEHPQTIRENTEILLEASKSRKDKVYDYVSSLPSKETLRGHSDSSFRGEGYIQVCVGVRLCDMYSNQELAEIHFMYGMADGNAALARRLYQERYPQRQCPDRKTFGMTKIYNSRSTGGDSGGCEHDSFYQHTKGSVASQCSSYDCLETVERVSIVSLSYLRAYAILLEFGIVFAGQWDIDVRSVFKQEVDILNIFCNDNDLRKEKRSGEFQSCEGHNSEMKHFRTHVSLMLAGSEFQSLGRAIVKEDEYEEVRWDGIVSIVSWRERVFRLWWEERYSASSYDERVVA</sequence>
<proteinExistence type="predicted"/>
<comment type="caution">
    <text evidence="1">The sequence shown here is derived from an EMBL/GenBank/DDBJ whole genome shotgun (WGS) entry which is preliminary data.</text>
</comment>
<name>A0ABQ8SZL4_PERAM</name>
<dbReference type="Proteomes" id="UP001148838">
    <property type="component" value="Unassembled WGS sequence"/>
</dbReference>